<dbReference type="EMBL" id="SAUW01000017">
    <property type="protein sequence ID" value="RWR08577.1"/>
    <property type="molecule type" value="Genomic_DNA"/>
</dbReference>
<proteinExistence type="predicted"/>
<dbReference type="Gene3D" id="1.25.40.10">
    <property type="entry name" value="Tetratricopeptide repeat domain"/>
    <property type="match status" value="1"/>
</dbReference>
<dbReference type="AlphaFoldDB" id="A0A443IQY2"/>
<name>A0A443IQY2_9RHOB</name>
<dbReference type="InterPro" id="IPR010323">
    <property type="entry name" value="DUF924"/>
</dbReference>
<reference evidence="1 2" key="2">
    <citation type="submission" date="2019-01" db="EMBL/GenBank/DDBJ databases">
        <authorList>
            <person name="Li Y."/>
        </authorList>
    </citation>
    <scope>NUCLEOTIDE SEQUENCE [LARGE SCALE GENOMIC DNA]</scope>
    <source>
        <strain evidence="1 2">2D-5</strain>
    </source>
</reference>
<dbReference type="InterPro" id="IPR011990">
    <property type="entry name" value="TPR-like_helical_dom_sf"/>
</dbReference>
<evidence type="ECO:0000313" key="1">
    <source>
        <dbReference type="EMBL" id="RWR08577.1"/>
    </source>
</evidence>
<organism evidence="1 2">
    <name type="scientific">Paenirhodobacter populi</name>
    <dbReference type="NCBI Taxonomy" id="2306993"/>
    <lineage>
        <taxon>Bacteria</taxon>
        <taxon>Pseudomonadati</taxon>
        <taxon>Pseudomonadota</taxon>
        <taxon>Alphaproteobacteria</taxon>
        <taxon>Rhodobacterales</taxon>
        <taxon>Rhodobacter group</taxon>
        <taxon>Paenirhodobacter</taxon>
    </lineage>
</organism>
<protein>
    <submittedName>
        <fullName evidence="1">DUF924 domain-containing protein</fullName>
    </submittedName>
</protein>
<gene>
    <name evidence="1" type="ORF">D2T33_15915</name>
</gene>
<accession>A0A443IQY2</accession>
<evidence type="ECO:0000313" key="2">
    <source>
        <dbReference type="Proteomes" id="UP000285710"/>
    </source>
</evidence>
<sequence length="190" mass="21492">MTDQGEEVLRYWTGLGPEGWYAGTDDIDTDIRTRFEGLWRQVREDGLEGWLDTPQRALAALIVLDQFPRNMFRDRPESFMTDAQALRLAEQAIARGHDLTVEPPLRQFFYLPLMHAENIAAQTHCCALFAERMPGENLRHARAHRDVIARFGRFPWRNAALGRQDTAEELAFLASGGYASALADYPAVAG</sequence>
<dbReference type="Pfam" id="PF06041">
    <property type="entry name" value="DUF924"/>
    <property type="match status" value="1"/>
</dbReference>
<dbReference type="RefSeq" id="WP_128270425.1">
    <property type="nucleotide sequence ID" value="NZ_SAUW01000017.1"/>
</dbReference>
<dbReference type="SUPFAM" id="SSF48452">
    <property type="entry name" value="TPR-like"/>
    <property type="match status" value="1"/>
</dbReference>
<dbReference type="Gene3D" id="1.20.58.320">
    <property type="entry name" value="TPR-like"/>
    <property type="match status" value="1"/>
</dbReference>
<comment type="caution">
    <text evidence="1">The sequence shown here is derived from an EMBL/GenBank/DDBJ whole genome shotgun (WGS) entry which is preliminary data.</text>
</comment>
<reference evidence="1 2" key="1">
    <citation type="submission" date="2019-01" db="EMBL/GenBank/DDBJ databases">
        <title>Sinorhodobacter populi sp. nov. isolated from the symptomatic bark tissue of Populus euramericana canker.</title>
        <authorList>
            <person name="Xu G."/>
        </authorList>
    </citation>
    <scope>NUCLEOTIDE SEQUENCE [LARGE SCALE GENOMIC DNA]</scope>
    <source>
        <strain evidence="1 2">2D-5</strain>
    </source>
</reference>
<dbReference type="Proteomes" id="UP000285710">
    <property type="component" value="Unassembled WGS sequence"/>
</dbReference>
<keyword evidence="2" id="KW-1185">Reference proteome</keyword>